<feature type="transmembrane region" description="Helical" evidence="1">
    <location>
        <begin position="278"/>
        <end position="299"/>
    </location>
</feature>
<dbReference type="GO" id="GO:0005737">
    <property type="term" value="C:cytoplasm"/>
    <property type="evidence" value="ECO:0007669"/>
    <property type="project" value="TreeGrafter"/>
</dbReference>
<dbReference type="GO" id="GO:0016020">
    <property type="term" value="C:membrane"/>
    <property type="evidence" value="ECO:0007669"/>
    <property type="project" value="InterPro"/>
</dbReference>
<evidence type="ECO:0000313" key="2">
    <source>
        <dbReference type="EMBL" id="MBB5838842.1"/>
    </source>
</evidence>
<reference evidence="2 3" key="1">
    <citation type="submission" date="2020-08" db="EMBL/GenBank/DDBJ databases">
        <title>Sequencing the genomes of 1000 actinobacteria strains.</title>
        <authorList>
            <person name="Klenk H.-P."/>
        </authorList>
    </citation>
    <scope>NUCLEOTIDE SEQUENCE [LARGE SCALE GENOMIC DNA]</scope>
    <source>
        <strain evidence="2 3">DSM 28967</strain>
    </source>
</reference>
<protein>
    <submittedName>
        <fullName evidence="2">Putative peptide zinc metalloprotease protein</fullName>
    </submittedName>
</protein>
<keyword evidence="2" id="KW-0645">Protease</keyword>
<dbReference type="PANTHER" id="PTHR13325:SF3">
    <property type="entry name" value="MEMBRANE-BOUND TRANSCRIPTION FACTOR SITE-2 PROTEASE"/>
    <property type="match status" value="1"/>
</dbReference>
<evidence type="ECO:0000256" key="1">
    <source>
        <dbReference type="SAM" id="Phobius"/>
    </source>
</evidence>
<keyword evidence="1" id="KW-1133">Transmembrane helix</keyword>
<keyword evidence="3" id="KW-1185">Reference proteome</keyword>
<keyword evidence="2" id="KW-0378">Hydrolase</keyword>
<dbReference type="GO" id="GO:0031293">
    <property type="term" value="P:membrane protein intracellular domain proteolysis"/>
    <property type="evidence" value="ECO:0007669"/>
    <property type="project" value="TreeGrafter"/>
</dbReference>
<feature type="transmembrane region" description="Helical" evidence="1">
    <location>
        <begin position="378"/>
        <end position="399"/>
    </location>
</feature>
<evidence type="ECO:0000313" key="3">
    <source>
        <dbReference type="Proteomes" id="UP000549971"/>
    </source>
</evidence>
<gene>
    <name evidence="2" type="ORF">HDA39_005576</name>
</gene>
<dbReference type="InterPro" id="IPR001193">
    <property type="entry name" value="MBTPS2"/>
</dbReference>
<dbReference type="Proteomes" id="UP000549971">
    <property type="component" value="Unassembled WGS sequence"/>
</dbReference>
<feature type="transmembrane region" description="Helical" evidence="1">
    <location>
        <begin position="351"/>
        <end position="372"/>
    </location>
</feature>
<keyword evidence="1" id="KW-0472">Membrane</keyword>
<dbReference type="CDD" id="cd05709">
    <property type="entry name" value="S2P-M50"/>
    <property type="match status" value="1"/>
</dbReference>
<feature type="transmembrane region" description="Helical" evidence="1">
    <location>
        <begin position="249"/>
        <end position="272"/>
    </location>
</feature>
<comment type="caution">
    <text evidence="2">The sequence shown here is derived from an EMBL/GenBank/DDBJ whole genome shotgun (WGS) entry which is preliminary data.</text>
</comment>
<keyword evidence="2" id="KW-0482">Metalloprotease</keyword>
<dbReference type="PANTHER" id="PTHR13325">
    <property type="entry name" value="PROTEASE M50 MEMBRANE-BOUND TRANSCRIPTION FACTOR SITE 2 PROTEASE"/>
    <property type="match status" value="1"/>
</dbReference>
<proteinExistence type="predicted"/>
<dbReference type="AlphaFoldDB" id="A0A7W9JBQ2"/>
<dbReference type="EMBL" id="JACHMY010000001">
    <property type="protein sequence ID" value="MBB5838842.1"/>
    <property type="molecule type" value="Genomic_DNA"/>
</dbReference>
<feature type="transmembrane region" description="Helical" evidence="1">
    <location>
        <begin position="147"/>
        <end position="170"/>
    </location>
</feature>
<keyword evidence="1" id="KW-0812">Transmembrane</keyword>
<dbReference type="GO" id="GO:0004222">
    <property type="term" value="F:metalloendopeptidase activity"/>
    <property type="evidence" value="ECO:0007669"/>
    <property type="project" value="InterPro"/>
</dbReference>
<name>A0A7W9JBQ2_9ACTN</name>
<feature type="transmembrane region" description="Helical" evidence="1">
    <location>
        <begin position="190"/>
        <end position="216"/>
    </location>
</feature>
<sequence>MSAPVADDWLTVARPVLRGTVEVGPGLLKGTQVVHIVGDRETSAFLRVGPREAFLMRQLDGRRTLAEIGLLYAEQFGKRLAAAHWQQLLTMLAGHALIEPAEQGRLSEIRTKAEETRRANGRSPLLWRRPIPGAAELAVRLAGRLGWMLRPLVAVPLAGLGLAVAAYVLVEWAQLWSAMTGNPSRWTATVVGLLVAWLVIAAHELFHGIACVRYGGRPTEIGVMWRFPMIAPYCKVDDVVTFDRPAHRVVTAFAGIYVNLVALLPFAALWWWGPQSGWWHGLAAVLLLFGVVSALVNLVPVLKLDGYHMLEHATSTTNLQTESFKYVGAVLRRGRSAAGEYPARGRVVYPLYAAVSVAILLPLVVVVLRTWYLTLSDLWGPAAAVAVLVGEALVAGLVLRWAVRRRRTATEAT</sequence>
<accession>A0A7W9JBQ2</accession>
<organism evidence="2 3">
    <name type="scientific">Kribbella italica</name>
    <dbReference type="NCBI Taxonomy" id="1540520"/>
    <lineage>
        <taxon>Bacteria</taxon>
        <taxon>Bacillati</taxon>
        <taxon>Actinomycetota</taxon>
        <taxon>Actinomycetes</taxon>
        <taxon>Propionibacteriales</taxon>
        <taxon>Kribbellaceae</taxon>
        <taxon>Kribbella</taxon>
    </lineage>
</organism>
<dbReference type="RefSeq" id="WP_184800011.1">
    <property type="nucleotide sequence ID" value="NZ_JACHMY010000001.1"/>
</dbReference>